<dbReference type="KEGG" id="mgk:FSB76_18265"/>
<dbReference type="Gene3D" id="2.60.40.10">
    <property type="entry name" value="Immunoglobulins"/>
    <property type="match status" value="3"/>
</dbReference>
<feature type="domain" description="IPT/TIG" evidence="3">
    <location>
        <begin position="283"/>
        <end position="365"/>
    </location>
</feature>
<accession>A0A5B8W1D0</accession>
<organism evidence="4 5">
    <name type="scientific">Mucilaginibacter ginsenosidivorax</name>
    <dbReference type="NCBI Taxonomy" id="862126"/>
    <lineage>
        <taxon>Bacteria</taxon>
        <taxon>Pseudomonadati</taxon>
        <taxon>Bacteroidota</taxon>
        <taxon>Sphingobacteriia</taxon>
        <taxon>Sphingobacteriales</taxon>
        <taxon>Sphingobacteriaceae</taxon>
        <taxon>Mucilaginibacter</taxon>
    </lineage>
</organism>
<dbReference type="SUPFAM" id="SSF110296">
    <property type="entry name" value="Oligoxyloglucan reducing end-specific cellobiohydrolase"/>
    <property type="match status" value="1"/>
</dbReference>
<evidence type="ECO:0000313" key="5">
    <source>
        <dbReference type="Proteomes" id="UP000321362"/>
    </source>
</evidence>
<dbReference type="Proteomes" id="UP000321362">
    <property type="component" value="Chromosome"/>
</dbReference>
<sequence length="763" mass="81017">MALKNLSKLSALVLLLMVGYSCSKGKNDSADPSLITKPSLTAKIDSTDYNLDAAAITSTYYSTDGDDVKALKATGRLNTTGNKIVFFINDFKDGAIELSKKAGTSFNPGNPHLKINAVVTTPPVQTYIQYIKDGNTYYAVSGTITVIIKSNGTATVKWDIKFTDARGRSFNSSGSFDLTNFRANVKPKTDIVDPTPVSDKPTIESISPQKGFALDTVRITGTNFSAVKTNNEVSFNGTKAVVSSASATQLVVIAPAAAGTGNITVSINNGTSVTGPVFTYLLPATITGISPASGKTNDTVAVSGTNFSTVLAENKVFFQTGVGIVLTATSTKLTVRVPAGGSTGAIAVNVNNARTNITGPVFTYTNKPILQSISPAQGNPGDVITFTGTNFSTTPATNIVFFNGVRATVLTATATRLTVKVPASATTGKIILSADGNSVNEALIFTVNPPKTSLDWAEVFSSINLQQSNQMVSTGSSIMVTGGPQQGYLYFSADGKSYTDVYNNLPFGQGQKPSINIIKADNNNYYVTTSLGIAKSTNGTNWVKLVPDATSPNRSFTGITVNQDKITLIAGKKVYKSPDGGSTWSSADISGPGTLNYISSFSNEKYMFAVDTSKNFTSKEEKIFYQSIDQGRTWRETSGVTGIYNYNLGERDFLTTSSYNVFCSFSYKGSGQSLGSTRIYRSVNQGATWEDIGSEACRVIKTAGDIVAYGAAYLNLSFNNGDTFTKYTIPTGYTLGGIVITPSYYYISAYTTTGSNKIFRAAR</sequence>
<feature type="chain" id="PRO_5022916908" description="IPT/TIG domain-containing protein" evidence="2">
    <location>
        <begin position="24"/>
        <end position="763"/>
    </location>
</feature>
<name>A0A5B8W1D0_9SPHI</name>
<dbReference type="PROSITE" id="PS51257">
    <property type="entry name" value="PROKAR_LIPOPROTEIN"/>
    <property type="match status" value="1"/>
</dbReference>
<dbReference type="SMART" id="SM00429">
    <property type="entry name" value="IPT"/>
    <property type="match status" value="3"/>
</dbReference>
<dbReference type="CDD" id="cd00603">
    <property type="entry name" value="IPT_PCSR"/>
    <property type="match status" value="1"/>
</dbReference>
<keyword evidence="5" id="KW-1185">Reference proteome</keyword>
<evidence type="ECO:0000256" key="2">
    <source>
        <dbReference type="SAM" id="SignalP"/>
    </source>
</evidence>
<dbReference type="Gene3D" id="2.130.10.10">
    <property type="entry name" value="YVTN repeat-like/Quinoprotein amine dehydrogenase"/>
    <property type="match status" value="1"/>
</dbReference>
<evidence type="ECO:0000313" key="4">
    <source>
        <dbReference type="EMBL" id="QEC77790.1"/>
    </source>
</evidence>
<dbReference type="PANTHER" id="PTHR46769">
    <property type="entry name" value="POLYCYSTIC KIDNEY AND HEPATIC DISEASE 1 (AUTOSOMAL RECESSIVE)-LIKE 1"/>
    <property type="match status" value="1"/>
</dbReference>
<dbReference type="CDD" id="cd00102">
    <property type="entry name" value="IPT"/>
    <property type="match status" value="1"/>
</dbReference>
<proteinExistence type="predicted"/>
<dbReference type="OrthoDB" id="1524003at2"/>
<evidence type="ECO:0000256" key="1">
    <source>
        <dbReference type="ARBA" id="ARBA00022729"/>
    </source>
</evidence>
<dbReference type="EMBL" id="CP042437">
    <property type="protein sequence ID" value="QEC77790.1"/>
    <property type="molecule type" value="Genomic_DNA"/>
</dbReference>
<dbReference type="InterPro" id="IPR015943">
    <property type="entry name" value="WD40/YVTN_repeat-like_dom_sf"/>
</dbReference>
<evidence type="ECO:0000259" key="3">
    <source>
        <dbReference type="SMART" id="SM00429"/>
    </source>
</evidence>
<dbReference type="Pfam" id="PF01833">
    <property type="entry name" value="TIG"/>
    <property type="match status" value="3"/>
</dbReference>
<dbReference type="InterPro" id="IPR013783">
    <property type="entry name" value="Ig-like_fold"/>
</dbReference>
<dbReference type="InterPro" id="IPR052387">
    <property type="entry name" value="Fibrocystin"/>
</dbReference>
<gene>
    <name evidence="4" type="ORF">FSB76_18265</name>
</gene>
<dbReference type="SUPFAM" id="SSF81296">
    <property type="entry name" value="E set domains"/>
    <property type="match status" value="3"/>
</dbReference>
<dbReference type="AlphaFoldDB" id="A0A5B8W1D0"/>
<feature type="signal peptide" evidence="2">
    <location>
        <begin position="1"/>
        <end position="23"/>
    </location>
</feature>
<dbReference type="InterPro" id="IPR014756">
    <property type="entry name" value="Ig_E-set"/>
</dbReference>
<protein>
    <recommendedName>
        <fullName evidence="3">IPT/TIG domain-containing protein</fullName>
    </recommendedName>
</protein>
<dbReference type="RefSeq" id="WP_147055808.1">
    <property type="nucleotide sequence ID" value="NZ_CP042437.1"/>
</dbReference>
<reference evidence="4 5" key="1">
    <citation type="journal article" date="2013" name="J. Microbiol.">
        <title>Mucilaginibacter ginsenosidivorax sp. nov., with ginsenoside converting activity isolated from sediment.</title>
        <authorList>
            <person name="Kim J.K."/>
            <person name="Choi T.E."/>
            <person name="Liu Q.M."/>
            <person name="Park H.Y."/>
            <person name="Yi T.H."/>
            <person name="Yoon M.H."/>
            <person name="Kim S.C."/>
            <person name="Im W.T."/>
        </authorList>
    </citation>
    <scope>NUCLEOTIDE SEQUENCE [LARGE SCALE GENOMIC DNA]</scope>
    <source>
        <strain evidence="4 5">KHI28</strain>
    </source>
</reference>
<dbReference type="InterPro" id="IPR002909">
    <property type="entry name" value="IPT_dom"/>
</dbReference>
<keyword evidence="1 2" id="KW-0732">Signal</keyword>
<feature type="domain" description="IPT/TIG" evidence="3">
    <location>
        <begin position="200"/>
        <end position="281"/>
    </location>
</feature>
<dbReference type="PANTHER" id="PTHR46769:SF2">
    <property type="entry name" value="FIBROCYSTIN-L ISOFORM 2 PRECURSOR-RELATED"/>
    <property type="match status" value="1"/>
</dbReference>
<feature type="domain" description="IPT/TIG" evidence="3">
    <location>
        <begin position="367"/>
        <end position="446"/>
    </location>
</feature>